<evidence type="ECO:0000256" key="6">
    <source>
        <dbReference type="SAM" id="MobiDB-lite"/>
    </source>
</evidence>
<feature type="transmembrane region" description="Helical" evidence="7">
    <location>
        <begin position="284"/>
        <end position="305"/>
    </location>
</feature>
<dbReference type="Pfam" id="PF07690">
    <property type="entry name" value="MFS_1"/>
    <property type="match status" value="1"/>
</dbReference>
<gene>
    <name evidence="9" type="ORF">N011_02105</name>
</gene>
<organism evidence="9">
    <name type="scientific">Pseudomonas syringae CC1417</name>
    <dbReference type="NCBI Taxonomy" id="1357272"/>
    <lineage>
        <taxon>Bacteria</taxon>
        <taxon>Pseudomonadati</taxon>
        <taxon>Pseudomonadota</taxon>
        <taxon>Gammaproteobacteria</taxon>
        <taxon>Pseudomonadales</taxon>
        <taxon>Pseudomonadaceae</taxon>
        <taxon>Pseudomonas</taxon>
        <taxon>Pseudomonas syringae</taxon>
    </lineage>
</organism>
<keyword evidence="4 7" id="KW-1133">Transmembrane helix</keyword>
<dbReference type="GO" id="GO:0022857">
    <property type="term" value="F:transmembrane transporter activity"/>
    <property type="evidence" value="ECO:0007669"/>
    <property type="project" value="InterPro"/>
</dbReference>
<accession>A0AAU8LJ35</accession>
<feature type="region of interest" description="Disordered" evidence="6">
    <location>
        <begin position="1"/>
        <end position="25"/>
    </location>
</feature>
<feature type="transmembrane region" description="Helical" evidence="7">
    <location>
        <begin position="390"/>
        <end position="410"/>
    </location>
</feature>
<dbReference type="AlphaFoldDB" id="A0AAU8LJ35"/>
<keyword evidence="5 7" id="KW-0472">Membrane</keyword>
<dbReference type="PANTHER" id="PTHR42718">
    <property type="entry name" value="MAJOR FACILITATOR SUPERFAMILY MULTIDRUG TRANSPORTER MFSC"/>
    <property type="match status" value="1"/>
</dbReference>
<dbReference type="InterPro" id="IPR036259">
    <property type="entry name" value="MFS_trans_sf"/>
</dbReference>
<feature type="transmembrane region" description="Helical" evidence="7">
    <location>
        <begin position="325"/>
        <end position="346"/>
    </location>
</feature>
<dbReference type="InterPro" id="IPR020846">
    <property type="entry name" value="MFS_dom"/>
</dbReference>
<feature type="transmembrane region" description="Helical" evidence="7">
    <location>
        <begin position="509"/>
        <end position="530"/>
    </location>
</feature>
<evidence type="ECO:0000313" key="9">
    <source>
        <dbReference type="EMBL" id="XCN68118.1"/>
    </source>
</evidence>
<feature type="transmembrane region" description="Helical" evidence="7">
    <location>
        <begin position="159"/>
        <end position="178"/>
    </location>
</feature>
<evidence type="ECO:0000259" key="8">
    <source>
        <dbReference type="PROSITE" id="PS50850"/>
    </source>
</evidence>
<feature type="transmembrane region" description="Helical" evidence="7">
    <location>
        <begin position="71"/>
        <end position="89"/>
    </location>
</feature>
<protein>
    <submittedName>
        <fullName evidence="9">MFS transporter</fullName>
    </submittedName>
</protein>
<feature type="transmembrane region" description="Helical" evidence="7">
    <location>
        <begin position="252"/>
        <end position="272"/>
    </location>
</feature>
<dbReference type="RefSeq" id="WP_024687917.1">
    <property type="nucleotide sequence ID" value="NZ_CP159362.1"/>
</dbReference>
<feature type="domain" description="Major facilitator superfamily (MFS) profile" evidence="8">
    <location>
        <begin position="35"/>
        <end position="532"/>
    </location>
</feature>
<dbReference type="Gene3D" id="1.20.1250.20">
    <property type="entry name" value="MFS general substrate transporter like domains"/>
    <property type="match status" value="1"/>
</dbReference>
<dbReference type="PROSITE" id="PS50850">
    <property type="entry name" value="MFS"/>
    <property type="match status" value="1"/>
</dbReference>
<keyword evidence="2" id="KW-0813">Transport</keyword>
<evidence type="ECO:0000256" key="4">
    <source>
        <dbReference type="ARBA" id="ARBA00022989"/>
    </source>
</evidence>
<feature type="transmembrane region" description="Helical" evidence="7">
    <location>
        <begin position="125"/>
        <end position="147"/>
    </location>
</feature>
<feature type="transmembrane region" description="Helical" evidence="7">
    <location>
        <begin position="190"/>
        <end position="210"/>
    </location>
</feature>
<feature type="transmembrane region" description="Helical" evidence="7">
    <location>
        <begin position="222"/>
        <end position="246"/>
    </location>
</feature>
<evidence type="ECO:0000256" key="5">
    <source>
        <dbReference type="ARBA" id="ARBA00023136"/>
    </source>
</evidence>
<evidence type="ECO:0000256" key="7">
    <source>
        <dbReference type="SAM" id="Phobius"/>
    </source>
</evidence>
<evidence type="ECO:0000256" key="3">
    <source>
        <dbReference type="ARBA" id="ARBA00022692"/>
    </source>
</evidence>
<feature type="transmembrane region" description="Helical" evidence="7">
    <location>
        <begin position="101"/>
        <end position="119"/>
    </location>
</feature>
<dbReference type="SUPFAM" id="SSF103473">
    <property type="entry name" value="MFS general substrate transporter"/>
    <property type="match status" value="1"/>
</dbReference>
<feature type="transmembrane region" description="Helical" evidence="7">
    <location>
        <begin position="422"/>
        <end position="444"/>
    </location>
</feature>
<dbReference type="GO" id="GO:0016020">
    <property type="term" value="C:membrane"/>
    <property type="evidence" value="ECO:0007669"/>
    <property type="project" value="UniProtKB-SubCell"/>
</dbReference>
<sequence>MSDKYAPREWAPHERPTMPGSPSTPLHSNARRWAFALVGVIVALTGGLGNALVIANLPYLQGALGATSQDIAWLPAAYIMTNVSMNLLLVKFRQQFGLRAFTELFLVLYALVTLAHLFVNDIDSAIAVRAAHGMVGAALSTLGLYYMIQAFPQKWRMKALVLGLGTAQLATPLARLVSEDLLQIAQWRGLYLFELGMALLSLGCVLMLKLPPGDRFKAFEKLDFLTFGLLATGFALLCAVLSLGRIEWWFEAPWIGIASAASIALICAGLAIEHNRSNPLLITRWLGSGSILRLALAVILFRIVLSEQSVGAVGFLQALNMGSQQLHTLYLVMLLGSVAGLAVSALTINPAHLIKPLLISLAMMAVGAWMDSHSTNLTRQSNMYISQFLLAFGGTFFLGPTLVLGISGVLANPRNMVSFSVLFGITQNIGGLIGSAALGTFQIVREKFHSSHIVEHLTLINPLVQSRLQSYSASYASVIADPAQRNAQGIRAMATAATREANVLAYNDVFMLIALIAVLTMVWISFRVIWLKMTTQPQALAPVTPTAAPSVSPTGVQSS</sequence>
<comment type="subcellular location">
    <subcellularLocation>
        <location evidence="1">Membrane</location>
        <topology evidence="1">Multi-pass membrane protein</topology>
    </subcellularLocation>
</comment>
<feature type="compositionally biased region" description="Basic and acidic residues" evidence="6">
    <location>
        <begin position="1"/>
        <end position="16"/>
    </location>
</feature>
<evidence type="ECO:0000256" key="2">
    <source>
        <dbReference type="ARBA" id="ARBA00022448"/>
    </source>
</evidence>
<evidence type="ECO:0000256" key="1">
    <source>
        <dbReference type="ARBA" id="ARBA00004141"/>
    </source>
</evidence>
<feature type="transmembrane region" description="Helical" evidence="7">
    <location>
        <begin position="353"/>
        <end position="370"/>
    </location>
</feature>
<keyword evidence="3 7" id="KW-0812">Transmembrane</keyword>
<dbReference type="EMBL" id="CP159362">
    <property type="protein sequence ID" value="XCN68118.1"/>
    <property type="molecule type" value="Genomic_DNA"/>
</dbReference>
<dbReference type="InterPro" id="IPR011701">
    <property type="entry name" value="MFS"/>
</dbReference>
<feature type="transmembrane region" description="Helical" evidence="7">
    <location>
        <begin position="33"/>
        <end position="59"/>
    </location>
</feature>
<proteinExistence type="predicted"/>
<reference evidence="9" key="1">
    <citation type="journal article" date="2014" name="Genome Announc.">
        <title>Draft Genome Sequences of a Phylogenetically Diverse Suite of Pseudomonas syringae Strains from Multiple Source Populations.</title>
        <authorList>
            <person name="Baltrus D.A."/>
            <person name="Yourstone S."/>
            <person name="Lind A."/>
            <person name="Guilbaud C."/>
            <person name="Sands D.C."/>
            <person name="Jones C.D."/>
            <person name="Morris C.E."/>
            <person name="Dangl J.L."/>
        </authorList>
    </citation>
    <scope>NUCLEOTIDE SEQUENCE</scope>
    <source>
        <strain evidence="9">CC1417</strain>
    </source>
</reference>
<reference evidence="9" key="2">
    <citation type="submission" date="2024-07" db="EMBL/GenBank/DDBJ databases">
        <title>A complete genome sequence for Pseudomonas syringae CC1417.</title>
        <authorList>
            <person name="Baltrus D.A."/>
        </authorList>
    </citation>
    <scope>NUCLEOTIDE SEQUENCE</scope>
    <source>
        <strain evidence="9">CC1417</strain>
    </source>
</reference>
<name>A0AAU8LJ35_PSESX</name>
<dbReference type="PANTHER" id="PTHR42718:SF9">
    <property type="entry name" value="MAJOR FACILITATOR SUPERFAMILY MULTIDRUG TRANSPORTER MFSC"/>
    <property type="match status" value="1"/>
</dbReference>